<keyword evidence="5 10" id="KW-0812">Transmembrane</keyword>
<evidence type="ECO:0000256" key="1">
    <source>
        <dbReference type="ARBA" id="ARBA00004429"/>
    </source>
</evidence>
<evidence type="ECO:0000256" key="8">
    <source>
        <dbReference type="ARBA" id="ARBA00023136"/>
    </source>
</evidence>
<dbReference type="EMBL" id="JAGTUU010000004">
    <property type="protein sequence ID" value="MBS0124623.1"/>
    <property type="molecule type" value="Genomic_DNA"/>
</dbReference>
<dbReference type="PANTHER" id="PTHR43298:SF2">
    <property type="entry name" value="FMN_FAD EXPORTER YEEO-RELATED"/>
    <property type="match status" value="1"/>
</dbReference>
<sequence>MTFGGHLRAVLALGLPLVGGHLAQFAIGLTDTIMVGWYGVPELAALTLSASYFFTLYILGSGFAWAIMPMVATFAARGDEVMIRRSTRMALWLSILYFAAVLPLLLFAGPILRTLGQDPEIAALAGRYLRLVGWGMLPALGVMVLKNYLAGLEHTRAVLWITVAGAVANGLANYALIFGNWGMPELGIEGAALASVVANAVMLGCVLAYALRRLPEHRLMVRFWRPDWEMFARVFSLGLPIGLTALAEVALFAASSVMMGWLGTVTLAAHGVAIQIASAAFMLQLGLSNAATVRAGNALGRGDARHLVMGARAALLLGALGVALSVLAFLGAPEFLLGAFVGSDEPARDAILATGTGLLAMAALFQLGDAAQVIHLGLLRGLQDTRVPMVMAALAYWGVGMPAAWVCAFPLGLGGIGVWLGLSIGLAVAALGLGWRFWTKGAAMLGAQAGGAVRA</sequence>
<evidence type="ECO:0000256" key="3">
    <source>
        <dbReference type="ARBA" id="ARBA00022449"/>
    </source>
</evidence>
<organism evidence="11 12">
    <name type="scientific">Thetidibacter halocola</name>
    <dbReference type="NCBI Taxonomy" id="2827239"/>
    <lineage>
        <taxon>Bacteria</taxon>
        <taxon>Pseudomonadati</taxon>
        <taxon>Pseudomonadota</taxon>
        <taxon>Alphaproteobacteria</taxon>
        <taxon>Rhodobacterales</taxon>
        <taxon>Roseobacteraceae</taxon>
        <taxon>Thetidibacter</taxon>
    </lineage>
</organism>
<dbReference type="Proteomes" id="UP000681356">
    <property type="component" value="Unassembled WGS sequence"/>
</dbReference>
<feature type="transmembrane region" description="Helical" evidence="10">
    <location>
        <begin position="52"/>
        <end position="77"/>
    </location>
</feature>
<dbReference type="PANTHER" id="PTHR43298">
    <property type="entry name" value="MULTIDRUG RESISTANCE PROTEIN NORM-RELATED"/>
    <property type="match status" value="1"/>
</dbReference>
<feature type="transmembrane region" description="Helical" evidence="10">
    <location>
        <begin position="350"/>
        <end position="368"/>
    </location>
</feature>
<feature type="transmembrane region" description="Helical" evidence="10">
    <location>
        <begin position="307"/>
        <end position="330"/>
    </location>
</feature>
<evidence type="ECO:0000313" key="12">
    <source>
        <dbReference type="Proteomes" id="UP000681356"/>
    </source>
</evidence>
<feature type="transmembrane region" description="Helical" evidence="10">
    <location>
        <begin position="128"/>
        <end position="145"/>
    </location>
</feature>
<feature type="transmembrane region" description="Helical" evidence="10">
    <location>
        <begin position="190"/>
        <end position="211"/>
    </location>
</feature>
<evidence type="ECO:0000256" key="7">
    <source>
        <dbReference type="ARBA" id="ARBA00023065"/>
    </source>
</evidence>
<dbReference type="InterPro" id="IPR048279">
    <property type="entry name" value="MdtK-like"/>
</dbReference>
<gene>
    <name evidence="11" type="ORF">KB874_10795</name>
</gene>
<dbReference type="PIRSF" id="PIRSF006603">
    <property type="entry name" value="DinF"/>
    <property type="match status" value="1"/>
</dbReference>
<dbReference type="InterPro" id="IPR050222">
    <property type="entry name" value="MATE_MdtK"/>
</dbReference>
<evidence type="ECO:0000256" key="2">
    <source>
        <dbReference type="ARBA" id="ARBA00022448"/>
    </source>
</evidence>
<feature type="transmembrane region" description="Helical" evidence="10">
    <location>
        <begin position="89"/>
        <end position="108"/>
    </location>
</feature>
<proteinExistence type="predicted"/>
<feature type="transmembrane region" description="Helical" evidence="10">
    <location>
        <begin position="260"/>
        <end position="287"/>
    </location>
</feature>
<dbReference type="CDD" id="cd13131">
    <property type="entry name" value="MATE_NorM_like"/>
    <property type="match status" value="1"/>
</dbReference>
<comment type="caution">
    <text evidence="11">The sequence shown here is derived from an EMBL/GenBank/DDBJ whole genome shotgun (WGS) entry which is preliminary data.</text>
</comment>
<keyword evidence="3" id="KW-0050">Antiport</keyword>
<dbReference type="GO" id="GO:0006811">
    <property type="term" value="P:monoatomic ion transport"/>
    <property type="evidence" value="ECO:0007669"/>
    <property type="project" value="UniProtKB-KW"/>
</dbReference>
<dbReference type="GO" id="GO:0042910">
    <property type="term" value="F:xenobiotic transmembrane transporter activity"/>
    <property type="evidence" value="ECO:0007669"/>
    <property type="project" value="InterPro"/>
</dbReference>
<comment type="subcellular location">
    <subcellularLocation>
        <location evidence="1">Cell inner membrane</location>
        <topology evidence="1">Multi-pass membrane protein</topology>
    </subcellularLocation>
</comment>
<evidence type="ECO:0000256" key="5">
    <source>
        <dbReference type="ARBA" id="ARBA00022692"/>
    </source>
</evidence>
<dbReference type="InterPro" id="IPR002528">
    <property type="entry name" value="MATE_fam"/>
</dbReference>
<evidence type="ECO:0000313" key="11">
    <source>
        <dbReference type="EMBL" id="MBS0124623.1"/>
    </source>
</evidence>
<feature type="transmembrane region" description="Helical" evidence="10">
    <location>
        <begin position="157"/>
        <end position="178"/>
    </location>
</feature>
<reference evidence="11" key="1">
    <citation type="submission" date="2021-04" db="EMBL/GenBank/DDBJ databases">
        <authorList>
            <person name="Yoon J."/>
        </authorList>
    </citation>
    <scope>NUCLEOTIDE SEQUENCE</scope>
    <source>
        <strain evidence="11">KMU-90</strain>
    </source>
</reference>
<evidence type="ECO:0000256" key="10">
    <source>
        <dbReference type="SAM" id="Phobius"/>
    </source>
</evidence>
<dbReference type="RefSeq" id="WP_212536589.1">
    <property type="nucleotide sequence ID" value="NZ_JAGTUU010000004.1"/>
</dbReference>
<dbReference type="AlphaFoldDB" id="A0A8J8B9X0"/>
<keyword evidence="2" id="KW-0813">Transport</keyword>
<protein>
    <recommendedName>
        <fullName evidence="9">Multidrug-efflux transporter</fullName>
    </recommendedName>
</protein>
<evidence type="ECO:0000256" key="4">
    <source>
        <dbReference type="ARBA" id="ARBA00022475"/>
    </source>
</evidence>
<feature type="transmembrane region" description="Helical" evidence="10">
    <location>
        <begin position="231"/>
        <end position="254"/>
    </location>
</feature>
<dbReference type="Pfam" id="PF01554">
    <property type="entry name" value="MatE"/>
    <property type="match status" value="2"/>
</dbReference>
<dbReference type="GO" id="GO:0015297">
    <property type="term" value="F:antiporter activity"/>
    <property type="evidence" value="ECO:0007669"/>
    <property type="project" value="UniProtKB-KW"/>
</dbReference>
<feature type="transmembrane region" description="Helical" evidence="10">
    <location>
        <begin position="389"/>
        <end position="411"/>
    </location>
</feature>
<keyword evidence="7" id="KW-0406">Ion transport</keyword>
<keyword evidence="8 10" id="KW-0472">Membrane</keyword>
<evidence type="ECO:0000256" key="9">
    <source>
        <dbReference type="ARBA" id="ARBA00031636"/>
    </source>
</evidence>
<dbReference type="NCBIfam" id="TIGR00797">
    <property type="entry name" value="matE"/>
    <property type="match status" value="1"/>
</dbReference>
<keyword evidence="6 10" id="KW-1133">Transmembrane helix</keyword>
<keyword evidence="4" id="KW-1003">Cell membrane</keyword>
<accession>A0A8J8B9X0</accession>
<evidence type="ECO:0000256" key="6">
    <source>
        <dbReference type="ARBA" id="ARBA00022989"/>
    </source>
</evidence>
<feature type="transmembrane region" description="Helical" evidence="10">
    <location>
        <begin position="417"/>
        <end position="438"/>
    </location>
</feature>
<dbReference type="GO" id="GO:0005886">
    <property type="term" value="C:plasma membrane"/>
    <property type="evidence" value="ECO:0007669"/>
    <property type="project" value="UniProtKB-SubCell"/>
</dbReference>
<name>A0A8J8B9X0_9RHOB</name>
<keyword evidence="12" id="KW-1185">Reference proteome</keyword>